<evidence type="ECO:0000256" key="3">
    <source>
        <dbReference type="ARBA" id="ARBA00023163"/>
    </source>
</evidence>
<gene>
    <name evidence="5" type="ORF">SAMN02910314_01292</name>
    <name evidence="6" type="ORF">SAMN02910314_01916</name>
</gene>
<evidence type="ECO:0000256" key="2">
    <source>
        <dbReference type="ARBA" id="ARBA00023125"/>
    </source>
</evidence>
<keyword evidence="2" id="KW-0238">DNA-binding</keyword>
<dbReference type="SUPFAM" id="SSF47413">
    <property type="entry name" value="lambda repressor-like DNA-binding domains"/>
    <property type="match status" value="1"/>
</dbReference>
<dbReference type="PANTHER" id="PTHR40661">
    <property type="match status" value="1"/>
</dbReference>
<dbReference type="CDD" id="cd06529">
    <property type="entry name" value="S24_LexA-like"/>
    <property type="match status" value="1"/>
</dbReference>
<evidence type="ECO:0000313" key="5">
    <source>
        <dbReference type="EMBL" id="SEO81367.1"/>
    </source>
</evidence>
<dbReference type="EMBL" id="FOEC01000007">
    <property type="protein sequence ID" value="SEO81367.1"/>
    <property type="molecule type" value="Genomic_DNA"/>
</dbReference>
<dbReference type="OrthoDB" id="194368at2"/>
<keyword evidence="7" id="KW-1185">Reference proteome</keyword>
<evidence type="ECO:0000256" key="1">
    <source>
        <dbReference type="ARBA" id="ARBA00023015"/>
    </source>
</evidence>
<dbReference type="GO" id="GO:0003677">
    <property type="term" value="F:DNA binding"/>
    <property type="evidence" value="ECO:0007669"/>
    <property type="project" value="UniProtKB-KW"/>
</dbReference>
<organism evidence="5 7">
    <name type="scientific">Denitrobacterium detoxificans</name>
    <dbReference type="NCBI Taxonomy" id="79604"/>
    <lineage>
        <taxon>Bacteria</taxon>
        <taxon>Bacillati</taxon>
        <taxon>Actinomycetota</taxon>
        <taxon>Coriobacteriia</taxon>
        <taxon>Eggerthellales</taxon>
        <taxon>Eggerthellaceae</taxon>
        <taxon>Denitrobacterium</taxon>
    </lineage>
</organism>
<reference evidence="5" key="1">
    <citation type="submission" date="2016-10" db="EMBL/GenBank/DDBJ databases">
        <authorList>
            <person name="de Groot N.N."/>
        </authorList>
    </citation>
    <scope>NUCLEOTIDE SEQUENCE [LARGE SCALE GENOMIC DNA]</scope>
    <source>
        <strain evidence="5">DSM 21843</strain>
    </source>
</reference>
<dbReference type="AlphaFoldDB" id="A0A172RXI3"/>
<proteinExistence type="predicted"/>
<dbReference type="Pfam" id="PF01381">
    <property type="entry name" value="HTH_3"/>
    <property type="match status" value="1"/>
</dbReference>
<dbReference type="SMART" id="SM00530">
    <property type="entry name" value="HTH_XRE"/>
    <property type="match status" value="1"/>
</dbReference>
<dbReference type="EMBL" id="FOEC01000019">
    <property type="protein sequence ID" value="SEP01419.1"/>
    <property type="molecule type" value="Genomic_DNA"/>
</dbReference>
<dbReference type="Pfam" id="PF00717">
    <property type="entry name" value="Peptidase_S24"/>
    <property type="match status" value="1"/>
</dbReference>
<dbReference type="CDD" id="cd00093">
    <property type="entry name" value="HTH_XRE"/>
    <property type="match status" value="1"/>
</dbReference>
<evidence type="ECO:0000313" key="7">
    <source>
        <dbReference type="Proteomes" id="UP000182975"/>
    </source>
</evidence>
<dbReference type="Proteomes" id="UP000182975">
    <property type="component" value="Unassembled WGS sequence"/>
</dbReference>
<keyword evidence="3" id="KW-0804">Transcription</keyword>
<dbReference type="InterPro" id="IPR039418">
    <property type="entry name" value="LexA-like"/>
</dbReference>
<evidence type="ECO:0000313" key="6">
    <source>
        <dbReference type="EMBL" id="SEP01419.1"/>
    </source>
</evidence>
<dbReference type="InterPro" id="IPR010982">
    <property type="entry name" value="Lambda_DNA-bd_dom_sf"/>
</dbReference>
<dbReference type="STRING" id="79604.AAY81_04090"/>
<dbReference type="Gene3D" id="2.10.109.10">
    <property type="entry name" value="Umud Fragment, subunit A"/>
    <property type="match status" value="1"/>
</dbReference>
<dbReference type="PROSITE" id="PS50943">
    <property type="entry name" value="HTH_CROC1"/>
    <property type="match status" value="1"/>
</dbReference>
<feature type="domain" description="HTH cro/C1-type" evidence="4">
    <location>
        <begin position="8"/>
        <end position="62"/>
    </location>
</feature>
<dbReference type="InterPro" id="IPR001387">
    <property type="entry name" value="Cro/C1-type_HTH"/>
</dbReference>
<name>A0A172RXI3_9ACTN</name>
<dbReference type="KEGG" id="ddt:AAY81_04090"/>
<protein>
    <submittedName>
        <fullName evidence="5">Repressor LexA</fullName>
    </submittedName>
</protein>
<keyword evidence="1" id="KW-0805">Transcription regulation</keyword>
<dbReference type="InterPro" id="IPR015927">
    <property type="entry name" value="Peptidase_S24_S26A/B/C"/>
</dbReference>
<reference evidence="7" key="2">
    <citation type="submission" date="2016-10" db="EMBL/GenBank/DDBJ databases">
        <authorList>
            <person name="Varghese N."/>
        </authorList>
    </citation>
    <scope>NUCLEOTIDE SEQUENCE [LARGE SCALE GENOMIC DNA]</scope>
    <source>
        <strain evidence="7">DSM 21843</strain>
    </source>
</reference>
<accession>A0A172RXI3</accession>
<dbReference type="Gene3D" id="1.10.260.40">
    <property type="entry name" value="lambda repressor-like DNA-binding domains"/>
    <property type="match status" value="1"/>
</dbReference>
<dbReference type="InterPro" id="IPR036286">
    <property type="entry name" value="LexA/Signal_pep-like_sf"/>
</dbReference>
<sequence>MDAFSKNLSALIEDRRLTQQEFADSIGVSLTTVNGWLRRGVQPKAFSIDAIASKYGLSSDDLLSATSGFYAKAHGLTEAPAGALAPREPRRAYAPLYGRVHAGGAGAPDLLEDRIPIPYEVFEHHQHGYFLEVEGSCMNRVYPEGCFIFIDPDQPPRNGSIAVVSIDGGDYVMRRLLRGANAFILAPESFDGQWEDIVFREGDGHQVEMVGTVVWYQPQREME</sequence>
<evidence type="ECO:0000259" key="4">
    <source>
        <dbReference type="PROSITE" id="PS50943"/>
    </source>
</evidence>
<dbReference type="SUPFAM" id="SSF51306">
    <property type="entry name" value="LexA/Signal peptidase"/>
    <property type="match status" value="1"/>
</dbReference>
<dbReference type="PANTHER" id="PTHR40661:SF3">
    <property type="entry name" value="FELS-1 PROPHAGE TRANSCRIPTIONAL REGULATOR"/>
    <property type="match status" value="1"/>
</dbReference>
<dbReference type="RefSeq" id="WP_066661691.1">
    <property type="nucleotide sequence ID" value="NZ_CP011402.1"/>
</dbReference>
<dbReference type="PATRIC" id="fig|79604.3.peg.834"/>